<name>A0A498KZC7_9EURY</name>
<dbReference type="InterPro" id="IPR057149">
    <property type="entry name" value="DUF7827"/>
</dbReference>
<dbReference type="EMBL" id="RDFA01000001">
    <property type="protein sequence ID" value="RXK51378.1"/>
    <property type="molecule type" value="Genomic_DNA"/>
</dbReference>
<evidence type="ECO:0000259" key="3">
    <source>
        <dbReference type="Pfam" id="PF25162"/>
    </source>
</evidence>
<reference evidence="4 5" key="1">
    <citation type="submission" date="2019-01" db="EMBL/GenBank/DDBJ databases">
        <title>Halorientalis sp. F13-25 a new haloarchaeum isolated from hypersaline water.</title>
        <authorList>
            <person name="Ana D.-V."/>
            <person name="Cristina S.-P."/>
            <person name="Antonio V."/>
        </authorList>
    </citation>
    <scope>NUCLEOTIDE SEQUENCE [LARGE SCALE GENOMIC DNA]</scope>
    <source>
        <strain evidence="4 5">F13-25</strain>
    </source>
</reference>
<dbReference type="RefSeq" id="WP_129067243.1">
    <property type="nucleotide sequence ID" value="NZ_RDFA01000001.1"/>
</dbReference>
<feature type="region of interest" description="Disordered" evidence="1">
    <location>
        <begin position="43"/>
        <end position="68"/>
    </location>
</feature>
<evidence type="ECO:0000313" key="4">
    <source>
        <dbReference type="EMBL" id="RXK51378.1"/>
    </source>
</evidence>
<feature type="region of interest" description="Disordered" evidence="1">
    <location>
        <begin position="418"/>
        <end position="471"/>
    </location>
</feature>
<keyword evidence="2" id="KW-0472">Membrane</keyword>
<dbReference type="Proteomes" id="UP000289691">
    <property type="component" value="Unassembled WGS sequence"/>
</dbReference>
<comment type="caution">
    <text evidence="4">The sequence shown here is derived from an EMBL/GenBank/DDBJ whole genome shotgun (WGS) entry which is preliminary data.</text>
</comment>
<feature type="compositionally biased region" description="Low complexity" evidence="1">
    <location>
        <begin position="462"/>
        <end position="471"/>
    </location>
</feature>
<feature type="compositionally biased region" description="Polar residues" evidence="1">
    <location>
        <begin position="429"/>
        <end position="438"/>
    </location>
</feature>
<gene>
    <name evidence="4" type="ORF">EAF64_01690</name>
</gene>
<keyword evidence="2" id="KW-1133">Transmembrane helix</keyword>
<dbReference type="Pfam" id="PF25162">
    <property type="entry name" value="DUF7827"/>
    <property type="match status" value="1"/>
</dbReference>
<protein>
    <recommendedName>
        <fullName evidence="3">DUF7827 domain-containing protein</fullName>
    </recommendedName>
</protein>
<dbReference type="NCBIfam" id="NF045517">
    <property type="entry name" value="halo_surf_dom"/>
    <property type="match status" value="1"/>
</dbReference>
<evidence type="ECO:0000256" key="1">
    <source>
        <dbReference type="SAM" id="MobiDB-lite"/>
    </source>
</evidence>
<evidence type="ECO:0000313" key="5">
    <source>
        <dbReference type="Proteomes" id="UP000289691"/>
    </source>
</evidence>
<feature type="domain" description="DUF7827" evidence="3">
    <location>
        <begin position="62"/>
        <end position="131"/>
    </location>
</feature>
<evidence type="ECO:0000256" key="2">
    <source>
        <dbReference type="SAM" id="Phobius"/>
    </source>
</evidence>
<accession>A0A498KZC7</accession>
<dbReference type="OrthoDB" id="325633at2157"/>
<proteinExistence type="predicted"/>
<keyword evidence="5" id="KW-1185">Reference proteome</keyword>
<sequence>MHSLAFQNAGPSTVSRQAVVFGVVVLIAVAALPATGVTVAATSGTESTAEAPVDQSETDGGSTGDTIEIDVSVPDGASGRLYLGSEEKAYLTSVAFTDGGDGDVTLSWNTFLAGGHLGNETRAWSADSGRVTDVTRYTAPLSDPLEPAIYDANLTVRGSERVVTPIALRPASVDNLTVAVAPASDFGDDPADLSSSRTGRMAVGDTLVATIDTSGVLGMLSAQPGDTPTARFRSLVTGRNASLEIRPGRTDADLALDRSFENDAFDVAADASTGRLTVAMDTSALRYEGNANRLEAGESYTVVFVIESESGLTIEEAALADEIRVVDRSATFETGANGTLRLPSSPDAGLSGSTTLAPRTELEVEARAAGTFLQRNETSVSENGTFTTSLDLSAVDPGTAFTASIDGLDAEIPGVVTNASGRDADTERANTTVQPNETETAEPRSTAGVDGLNAAGQQGSSTVEPAETTRAAVTTEESGPGFGAVAALWALVAGTAVLLVRWRTA</sequence>
<dbReference type="AlphaFoldDB" id="A0A498KZC7"/>
<feature type="transmembrane region" description="Helical" evidence="2">
    <location>
        <begin position="481"/>
        <end position="500"/>
    </location>
</feature>
<organism evidence="4 5">
    <name type="scientific">Halorientalis pallida</name>
    <dbReference type="NCBI Taxonomy" id="2479928"/>
    <lineage>
        <taxon>Archaea</taxon>
        <taxon>Methanobacteriati</taxon>
        <taxon>Methanobacteriota</taxon>
        <taxon>Stenosarchaea group</taxon>
        <taxon>Halobacteria</taxon>
        <taxon>Halobacteriales</taxon>
        <taxon>Haloarculaceae</taxon>
        <taxon>Halorientalis</taxon>
    </lineage>
</organism>
<keyword evidence="2" id="KW-0812">Transmembrane</keyword>